<evidence type="ECO:0000313" key="2">
    <source>
        <dbReference type="Proteomes" id="UP000223606"/>
    </source>
</evidence>
<protein>
    <submittedName>
        <fullName evidence="1">Uncharacterized protein</fullName>
    </submittedName>
</protein>
<dbReference type="KEGG" id="hdi:HDIA_3494"/>
<keyword evidence="2" id="KW-1185">Reference proteome</keyword>
<dbReference type="EMBL" id="LT960614">
    <property type="protein sequence ID" value="SON57035.1"/>
    <property type="molecule type" value="Genomic_DNA"/>
</dbReference>
<sequence length="160" mass="16830">MNGPGDRRKNGTETMRKDSFATAALLTIALAVAAPMPGHAGGLSIPAEPRGLGYVPECDSPSVIGTIISRRAGAVPEATDGVTIDEVTQIGPGTLYMPGMRTIGHRHCAATALLSNGKTGALFYMIEGHMGFSSISWNVESCVAGYDPWYVFGQSCRTLR</sequence>
<name>A0A2C9DBQ2_9HYPH</name>
<reference evidence="2" key="1">
    <citation type="submission" date="2017-09" db="EMBL/GenBank/DDBJ databases">
        <title>Genome sequence of Nannocystis excedens DSM 71.</title>
        <authorList>
            <person name="Blom J."/>
        </authorList>
    </citation>
    <scope>NUCLEOTIDE SEQUENCE [LARGE SCALE GENOMIC DNA]</scope>
    <source>
        <strain evidence="2">type strain: E19</strain>
    </source>
</reference>
<dbReference type="AlphaFoldDB" id="A0A2C9DBQ2"/>
<dbReference type="Proteomes" id="UP000223606">
    <property type="component" value="Chromosome 1"/>
</dbReference>
<accession>A0A2C9DBQ2</accession>
<evidence type="ECO:0000313" key="1">
    <source>
        <dbReference type="EMBL" id="SON57035.1"/>
    </source>
</evidence>
<gene>
    <name evidence="1" type="ORF">HDIA_3494</name>
</gene>
<proteinExistence type="predicted"/>
<organism evidence="1 2">
    <name type="scientific">Hartmannibacter diazotrophicus</name>
    <dbReference type="NCBI Taxonomy" id="1482074"/>
    <lineage>
        <taxon>Bacteria</taxon>
        <taxon>Pseudomonadati</taxon>
        <taxon>Pseudomonadota</taxon>
        <taxon>Alphaproteobacteria</taxon>
        <taxon>Hyphomicrobiales</taxon>
        <taxon>Pleomorphomonadaceae</taxon>
        <taxon>Hartmannibacter</taxon>
    </lineage>
</organism>